<feature type="transmembrane region" description="Helical" evidence="6">
    <location>
        <begin position="463"/>
        <end position="485"/>
    </location>
</feature>
<dbReference type="PANTHER" id="PTHR23502:SF163">
    <property type="entry name" value="MAJOR FACILITATOR SUPERFAMILY (MFS) PROFILE DOMAIN-CONTAINING PROTEIN"/>
    <property type="match status" value="1"/>
</dbReference>
<dbReference type="PROSITE" id="PS50850">
    <property type="entry name" value="MFS"/>
    <property type="match status" value="1"/>
</dbReference>
<accession>A0A9P8CP18</accession>
<dbReference type="AlphaFoldDB" id="A0A9P8CP18"/>
<dbReference type="GO" id="GO:0022857">
    <property type="term" value="F:transmembrane transporter activity"/>
    <property type="evidence" value="ECO:0007669"/>
    <property type="project" value="InterPro"/>
</dbReference>
<dbReference type="InterPro" id="IPR020846">
    <property type="entry name" value="MFS_dom"/>
</dbReference>
<dbReference type="InterPro" id="IPR011701">
    <property type="entry name" value="MFS"/>
</dbReference>
<evidence type="ECO:0000313" key="8">
    <source>
        <dbReference type="EMBL" id="KAG9254369.1"/>
    </source>
</evidence>
<dbReference type="FunFam" id="1.20.1250.20:FF:000509">
    <property type="entry name" value="MFS general substrate transporter"/>
    <property type="match status" value="1"/>
</dbReference>
<evidence type="ECO:0000259" key="7">
    <source>
        <dbReference type="PROSITE" id="PS50850"/>
    </source>
</evidence>
<name>A0A9P8CP18_9HYPO</name>
<comment type="caution">
    <text evidence="8">The sequence shown here is derived from an EMBL/GenBank/DDBJ whole genome shotgun (WGS) entry which is preliminary data.</text>
</comment>
<comment type="subcellular location">
    <subcellularLocation>
        <location evidence="1">Membrane</location>
        <topology evidence="1">Multi-pass membrane protein</topology>
    </subcellularLocation>
</comment>
<feature type="transmembrane region" description="Helical" evidence="6">
    <location>
        <begin position="98"/>
        <end position="118"/>
    </location>
</feature>
<protein>
    <submittedName>
        <fullName evidence="8">Major facilitator superfamily domain-containing protein</fullName>
    </submittedName>
</protein>
<evidence type="ECO:0000313" key="9">
    <source>
        <dbReference type="Proteomes" id="UP000887229"/>
    </source>
</evidence>
<feature type="transmembrane region" description="Helical" evidence="6">
    <location>
        <begin position="155"/>
        <end position="175"/>
    </location>
</feature>
<gene>
    <name evidence="8" type="ORF">F5Z01DRAFT_103001</name>
</gene>
<dbReference type="RefSeq" id="XP_046118293.1">
    <property type="nucleotide sequence ID" value="XM_046257340.1"/>
</dbReference>
<evidence type="ECO:0000256" key="3">
    <source>
        <dbReference type="ARBA" id="ARBA00022989"/>
    </source>
</evidence>
<sequence>MARAGMDETEPLLGLATTLSNTLPATETAVPAHNDLALDFDPNGDPDNPREWPSPFKWSITLLLTALAFTVTFNCISVVPIANRIVSDLSPDGRPDKYASVLLVTIWELGEAAGPLLIAPLSEIVGRWPVLNVANTLFVLTTLLAASAPTVPLLIVARALSGLVVVSNVLNPAIVGDIFDPDHRGSPLSLVALSPLLGGAAGPAIGGAIAETLGWRWVLYMAAIFVGICQVLFLTCFRETYKVAILRRRAQRRQPMDTEGATPNREKKGKRGALVESIVRPFIVFGSSGVLMALSLFGSVIFSHFYNFAVTLPDIFEDRYHLSPAVTGGSMVCFSIGSAASVMVCNVTLDRIYVRMKAANNGVGQPEFRLPMVIVGGFALPVMVAAYGWAAELLVPLWVLLVLMGLVGFALMLAFVPVSAYVVDAFGLYAASAMTGLIVARCLMGTFLPLATTPLVRNYGFGWGFTILGAVSLGLAPIPVLVFRYGERWRQLSRYTKSS</sequence>
<dbReference type="GO" id="GO:0016020">
    <property type="term" value="C:membrane"/>
    <property type="evidence" value="ECO:0007669"/>
    <property type="project" value="UniProtKB-SubCell"/>
</dbReference>
<keyword evidence="4 6" id="KW-0472">Membrane</keyword>
<comment type="similarity">
    <text evidence="5">Belongs to the major facilitator superfamily. CAR1 family.</text>
</comment>
<evidence type="ECO:0000256" key="5">
    <source>
        <dbReference type="ARBA" id="ARBA00038347"/>
    </source>
</evidence>
<dbReference type="EMBL" id="MU251254">
    <property type="protein sequence ID" value="KAG9254369.1"/>
    <property type="molecule type" value="Genomic_DNA"/>
</dbReference>
<dbReference type="PANTHER" id="PTHR23502">
    <property type="entry name" value="MAJOR FACILITATOR SUPERFAMILY"/>
    <property type="match status" value="1"/>
</dbReference>
<dbReference type="SUPFAM" id="SSF103473">
    <property type="entry name" value="MFS general substrate transporter"/>
    <property type="match status" value="1"/>
</dbReference>
<dbReference type="Pfam" id="PF07690">
    <property type="entry name" value="MFS_1"/>
    <property type="match status" value="1"/>
</dbReference>
<evidence type="ECO:0000256" key="4">
    <source>
        <dbReference type="ARBA" id="ARBA00023136"/>
    </source>
</evidence>
<evidence type="ECO:0000256" key="6">
    <source>
        <dbReference type="SAM" id="Phobius"/>
    </source>
</evidence>
<evidence type="ECO:0000256" key="1">
    <source>
        <dbReference type="ARBA" id="ARBA00004141"/>
    </source>
</evidence>
<feature type="domain" description="Major facilitator superfamily (MFS) profile" evidence="7">
    <location>
        <begin position="60"/>
        <end position="487"/>
    </location>
</feature>
<reference evidence="8" key="1">
    <citation type="journal article" date="2021" name="IMA Fungus">
        <title>Genomic characterization of three marine fungi, including Emericellopsis atlantica sp. nov. with signatures of a generalist lifestyle and marine biomass degradation.</title>
        <authorList>
            <person name="Hagestad O.C."/>
            <person name="Hou L."/>
            <person name="Andersen J.H."/>
            <person name="Hansen E.H."/>
            <person name="Altermark B."/>
            <person name="Li C."/>
            <person name="Kuhnert E."/>
            <person name="Cox R.J."/>
            <person name="Crous P.W."/>
            <person name="Spatafora J.W."/>
            <person name="Lail K."/>
            <person name="Amirebrahimi M."/>
            <person name="Lipzen A."/>
            <person name="Pangilinan J."/>
            <person name="Andreopoulos W."/>
            <person name="Hayes R.D."/>
            <person name="Ng V."/>
            <person name="Grigoriev I.V."/>
            <person name="Jackson S.A."/>
            <person name="Sutton T.D.S."/>
            <person name="Dobson A.D.W."/>
            <person name="Rama T."/>
        </authorList>
    </citation>
    <scope>NUCLEOTIDE SEQUENCE</scope>
    <source>
        <strain evidence="8">TS7</strain>
    </source>
</reference>
<keyword evidence="3 6" id="KW-1133">Transmembrane helix</keyword>
<proteinExistence type="inferred from homology"/>
<dbReference type="InterPro" id="IPR036259">
    <property type="entry name" value="MFS_trans_sf"/>
</dbReference>
<feature type="transmembrane region" description="Helical" evidence="6">
    <location>
        <begin position="395"/>
        <end position="416"/>
    </location>
</feature>
<keyword evidence="9" id="KW-1185">Reference proteome</keyword>
<feature type="transmembrane region" description="Helical" evidence="6">
    <location>
        <begin position="326"/>
        <end position="349"/>
    </location>
</feature>
<dbReference type="OrthoDB" id="6770063at2759"/>
<feature type="transmembrane region" description="Helical" evidence="6">
    <location>
        <begin position="217"/>
        <end position="237"/>
    </location>
</feature>
<feature type="transmembrane region" description="Helical" evidence="6">
    <location>
        <begin position="60"/>
        <end position="86"/>
    </location>
</feature>
<dbReference type="Gene3D" id="1.20.1250.20">
    <property type="entry name" value="MFS general substrate transporter like domains"/>
    <property type="match status" value="1"/>
</dbReference>
<evidence type="ECO:0000256" key="2">
    <source>
        <dbReference type="ARBA" id="ARBA00022692"/>
    </source>
</evidence>
<feature type="transmembrane region" description="Helical" evidence="6">
    <location>
        <begin position="370"/>
        <end position="389"/>
    </location>
</feature>
<dbReference type="GeneID" id="70288243"/>
<organism evidence="8 9">
    <name type="scientific">Emericellopsis atlantica</name>
    <dbReference type="NCBI Taxonomy" id="2614577"/>
    <lineage>
        <taxon>Eukaryota</taxon>
        <taxon>Fungi</taxon>
        <taxon>Dikarya</taxon>
        <taxon>Ascomycota</taxon>
        <taxon>Pezizomycotina</taxon>
        <taxon>Sordariomycetes</taxon>
        <taxon>Hypocreomycetidae</taxon>
        <taxon>Hypocreales</taxon>
        <taxon>Bionectriaceae</taxon>
        <taxon>Emericellopsis</taxon>
    </lineage>
</organism>
<feature type="transmembrane region" description="Helical" evidence="6">
    <location>
        <begin position="187"/>
        <end position="205"/>
    </location>
</feature>
<dbReference type="Proteomes" id="UP000887229">
    <property type="component" value="Unassembled WGS sequence"/>
</dbReference>
<feature type="transmembrane region" description="Helical" evidence="6">
    <location>
        <begin position="428"/>
        <end position="451"/>
    </location>
</feature>
<feature type="transmembrane region" description="Helical" evidence="6">
    <location>
        <begin position="278"/>
        <end position="306"/>
    </location>
</feature>
<feature type="transmembrane region" description="Helical" evidence="6">
    <location>
        <begin position="130"/>
        <end position="149"/>
    </location>
</feature>
<keyword evidence="2 6" id="KW-0812">Transmembrane</keyword>